<feature type="compositionally biased region" description="Low complexity" evidence="1">
    <location>
        <begin position="1"/>
        <end position="14"/>
    </location>
</feature>
<dbReference type="AlphaFoldDB" id="A0A7W3XZA6"/>
<comment type="caution">
    <text evidence="3">The sequence shown here is derived from an EMBL/GenBank/DDBJ whole genome shotgun (WGS) entry which is preliminary data.</text>
</comment>
<dbReference type="EMBL" id="VKHS01001223">
    <property type="protein sequence ID" value="MBB0232839.1"/>
    <property type="molecule type" value="Genomic_DNA"/>
</dbReference>
<dbReference type="Proteomes" id="UP000530234">
    <property type="component" value="Unassembled WGS sequence"/>
</dbReference>
<keyword evidence="4" id="KW-1185">Reference proteome</keyword>
<feature type="domain" description="Trehalase-like N-terminal" evidence="2">
    <location>
        <begin position="22"/>
        <end position="97"/>
    </location>
</feature>
<name>A0A7W3XZA6_9ACTN</name>
<evidence type="ECO:0000256" key="1">
    <source>
        <dbReference type="SAM" id="MobiDB-lite"/>
    </source>
</evidence>
<dbReference type="Pfam" id="PF19291">
    <property type="entry name" value="TREH_N"/>
    <property type="match status" value="1"/>
</dbReference>
<reference evidence="4" key="1">
    <citation type="submission" date="2019-10" db="EMBL/GenBank/DDBJ databases">
        <title>Streptomyces sp. nov., a novel actinobacterium isolated from alkaline environment.</title>
        <authorList>
            <person name="Golinska P."/>
        </authorList>
    </citation>
    <scope>NUCLEOTIDE SEQUENCE [LARGE SCALE GENOMIC DNA]</scope>
    <source>
        <strain evidence="4">DSM 42108</strain>
    </source>
</reference>
<dbReference type="RefSeq" id="WP_228474332.1">
    <property type="nucleotide sequence ID" value="NZ_VKHS01001223.1"/>
</dbReference>
<evidence type="ECO:0000313" key="4">
    <source>
        <dbReference type="Proteomes" id="UP000530234"/>
    </source>
</evidence>
<sequence length="211" mass="22143">MSDPTSPTASPDPTGAERAGYPPIGSYAFLSDCHTAALVGPDGAVEWLCSPRFDGPSVFARILDRGVGGAWELTVEGADPPVRRYVGDSLVLESRWHGPGGEAVVRDLLAVHPDSPGSTEPPAGKEEERTGAEPPASAHPPGFSAAGVLVREVRCVSGRVRLTSRVEARPDHGRHAARWTPEGDVLRCALGRDGESGTDALWLTGTTPHLS</sequence>
<accession>A0A7W3XZA6</accession>
<feature type="non-terminal residue" evidence="3">
    <location>
        <position position="211"/>
    </location>
</feature>
<evidence type="ECO:0000313" key="3">
    <source>
        <dbReference type="EMBL" id="MBB0232839.1"/>
    </source>
</evidence>
<evidence type="ECO:0000259" key="2">
    <source>
        <dbReference type="Pfam" id="PF19291"/>
    </source>
</evidence>
<dbReference type="InterPro" id="IPR045582">
    <property type="entry name" value="Trehalase-like_N"/>
</dbReference>
<feature type="region of interest" description="Disordered" evidence="1">
    <location>
        <begin position="1"/>
        <end position="21"/>
    </location>
</feature>
<protein>
    <recommendedName>
        <fullName evidence="2">Trehalase-like N-terminal domain-containing protein</fullName>
    </recommendedName>
</protein>
<organism evidence="3 4">
    <name type="scientific">Streptomyces calidiresistens</name>
    <dbReference type="NCBI Taxonomy" id="1485586"/>
    <lineage>
        <taxon>Bacteria</taxon>
        <taxon>Bacillati</taxon>
        <taxon>Actinomycetota</taxon>
        <taxon>Actinomycetes</taxon>
        <taxon>Kitasatosporales</taxon>
        <taxon>Streptomycetaceae</taxon>
        <taxon>Streptomyces</taxon>
    </lineage>
</organism>
<feature type="region of interest" description="Disordered" evidence="1">
    <location>
        <begin position="112"/>
        <end position="144"/>
    </location>
</feature>
<proteinExistence type="predicted"/>
<gene>
    <name evidence="3" type="ORF">FOE67_25955</name>
</gene>